<dbReference type="AlphaFoldDB" id="A0A6A6TTL9"/>
<dbReference type="EMBL" id="MU004291">
    <property type="protein sequence ID" value="KAF2661974.1"/>
    <property type="molecule type" value="Genomic_DNA"/>
</dbReference>
<dbReference type="OrthoDB" id="3910171at2759"/>
<evidence type="ECO:0000313" key="2">
    <source>
        <dbReference type="EMBL" id="KAF2661974.1"/>
    </source>
</evidence>
<proteinExistence type="predicted"/>
<feature type="region of interest" description="Disordered" evidence="1">
    <location>
        <begin position="1"/>
        <end position="50"/>
    </location>
</feature>
<evidence type="ECO:0000256" key="1">
    <source>
        <dbReference type="SAM" id="MobiDB-lite"/>
    </source>
</evidence>
<sequence length="161" mass="17795">MFRGFSFDSPPRQPPAGCDDGDGEHVAINVSPMSPTCQAQSFPARPPTPPCSMGELVSKLDQQHLRIEVEVDPAHLATHNEPLTPPSDDDAFCLPLTQLRPSYSRISTATLRMQRQTNLKLQCNSSHIKDISRLVQKMVEDEDQCNVCTSETRMPTTSDSS</sequence>
<protein>
    <submittedName>
        <fullName evidence="2">Uncharacterized protein</fullName>
    </submittedName>
</protein>
<gene>
    <name evidence="2" type="ORF">K491DRAFT_578731</name>
</gene>
<accession>A0A6A6TTL9</accession>
<name>A0A6A6TTL9_9PLEO</name>
<feature type="non-terminal residue" evidence="2">
    <location>
        <position position="161"/>
    </location>
</feature>
<evidence type="ECO:0000313" key="3">
    <source>
        <dbReference type="Proteomes" id="UP000799324"/>
    </source>
</evidence>
<dbReference type="Proteomes" id="UP000799324">
    <property type="component" value="Unassembled WGS sequence"/>
</dbReference>
<keyword evidence="3" id="KW-1185">Reference proteome</keyword>
<feature type="compositionally biased region" description="Polar residues" evidence="1">
    <location>
        <begin position="31"/>
        <end position="41"/>
    </location>
</feature>
<organism evidence="2 3">
    <name type="scientific">Lophiostoma macrostomum CBS 122681</name>
    <dbReference type="NCBI Taxonomy" id="1314788"/>
    <lineage>
        <taxon>Eukaryota</taxon>
        <taxon>Fungi</taxon>
        <taxon>Dikarya</taxon>
        <taxon>Ascomycota</taxon>
        <taxon>Pezizomycotina</taxon>
        <taxon>Dothideomycetes</taxon>
        <taxon>Pleosporomycetidae</taxon>
        <taxon>Pleosporales</taxon>
        <taxon>Lophiostomataceae</taxon>
        <taxon>Lophiostoma</taxon>
    </lineage>
</organism>
<reference evidence="2" key="1">
    <citation type="journal article" date="2020" name="Stud. Mycol.">
        <title>101 Dothideomycetes genomes: a test case for predicting lifestyles and emergence of pathogens.</title>
        <authorList>
            <person name="Haridas S."/>
            <person name="Albert R."/>
            <person name="Binder M."/>
            <person name="Bloem J."/>
            <person name="Labutti K."/>
            <person name="Salamov A."/>
            <person name="Andreopoulos B."/>
            <person name="Baker S."/>
            <person name="Barry K."/>
            <person name="Bills G."/>
            <person name="Bluhm B."/>
            <person name="Cannon C."/>
            <person name="Castanera R."/>
            <person name="Culley D."/>
            <person name="Daum C."/>
            <person name="Ezra D."/>
            <person name="Gonzalez J."/>
            <person name="Henrissat B."/>
            <person name="Kuo A."/>
            <person name="Liang C."/>
            <person name="Lipzen A."/>
            <person name="Lutzoni F."/>
            <person name="Magnuson J."/>
            <person name="Mondo S."/>
            <person name="Nolan M."/>
            <person name="Ohm R."/>
            <person name="Pangilinan J."/>
            <person name="Park H.-J."/>
            <person name="Ramirez L."/>
            <person name="Alfaro M."/>
            <person name="Sun H."/>
            <person name="Tritt A."/>
            <person name="Yoshinaga Y."/>
            <person name="Zwiers L.-H."/>
            <person name="Turgeon B."/>
            <person name="Goodwin S."/>
            <person name="Spatafora J."/>
            <person name="Crous P."/>
            <person name="Grigoriev I."/>
        </authorList>
    </citation>
    <scope>NUCLEOTIDE SEQUENCE</scope>
    <source>
        <strain evidence="2">CBS 122681</strain>
    </source>
</reference>